<dbReference type="Pfam" id="PF13560">
    <property type="entry name" value="HTH_31"/>
    <property type="match status" value="1"/>
</dbReference>
<reference evidence="3" key="1">
    <citation type="submission" date="2023-07" db="EMBL/GenBank/DDBJ databases">
        <title>30 novel species of actinomycetes from the DSMZ collection.</title>
        <authorList>
            <person name="Nouioui I."/>
        </authorList>
    </citation>
    <scope>NUCLEOTIDE SEQUENCE [LARGE SCALE GENOMIC DNA]</scope>
    <source>
        <strain evidence="3">DSM 45834</strain>
    </source>
</reference>
<name>A0ABU2NG87_9PSEU</name>
<dbReference type="EMBL" id="JAVREJ010000023">
    <property type="protein sequence ID" value="MDT0352961.1"/>
    <property type="molecule type" value="Genomic_DNA"/>
</dbReference>
<dbReference type="Proteomes" id="UP001183202">
    <property type="component" value="Unassembled WGS sequence"/>
</dbReference>
<feature type="domain" description="HTH cro/C1-type" evidence="1">
    <location>
        <begin position="34"/>
        <end position="87"/>
    </location>
</feature>
<dbReference type="InterPro" id="IPR010982">
    <property type="entry name" value="Lambda_DNA-bd_dom_sf"/>
</dbReference>
<dbReference type="Gene3D" id="1.10.260.40">
    <property type="entry name" value="lambda repressor-like DNA-binding domains"/>
    <property type="match status" value="1"/>
</dbReference>
<protein>
    <submittedName>
        <fullName evidence="2">Helix-turn-helix transcriptional regulator</fullName>
    </submittedName>
</protein>
<gene>
    <name evidence="2" type="ORF">RM445_25920</name>
</gene>
<dbReference type="RefSeq" id="WP_311559467.1">
    <property type="nucleotide sequence ID" value="NZ_JAVREJ010000023.1"/>
</dbReference>
<organism evidence="2 3">
    <name type="scientific">Pseudonocardia charpentierae</name>
    <dbReference type="NCBI Taxonomy" id="3075545"/>
    <lineage>
        <taxon>Bacteria</taxon>
        <taxon>Bacillati</taxon>
        <taxon>Actinomycetota</taxon>
        <taxon>Actinomycetes</taxon>
        <taxon>Pseudonocardiales</taxon>
        <taxon>Pseudonocardiaceae</taxon>
        <taxon>Pseudonocardia</taxon>
    </lineage>
</organism>
<evidence type="ECO:0000259" key="1">
    <source>
        <dbReference type="PROSITE" id="PS50943"/>
    </source>
</evidence>
<dbReference type="SMART" id="SM00530">
    <property type="entry name" value="HTH_XRE"/>
    <property type="match status" value="1"/>
</dbReference>
<dbReference type="Pfam" id="PF19054">
    <property type="entry name" value="DUF5753"/>
    <property type="match status" value="1"/>
</dbReference>
<dbReference type="InterPro" id="IPR001387">
    <property type="entry name" value="Cro/C1-type_HTH"/>
</dbReference>
<evidence type="ECO:0000313" key="3">
    <source>
        <dbReference type="Proteomes" id="UP001183202"/>
    </source>
</evidence>
<dbReference type="CDD" id="cd00093">
    <property type="entry name" value="HTH_XRE"/>
    <property type="match status" value="1"/>
</dbReference>
<dbReference type="InterPro" id="IPR043917">
    <property type="entry name" value="DUF5753"/>
</dbReference>
<proteinExistence type="predicted"/>
<dbReference type="PROSITE" id="PS50943">
    <property type="entry name" value="HTH_CROC1"/>
    <property type="match status" value="1"/>
</dbReference>
<accession>A0ABU2NG87</accession>
<comment type="caution">
    <text evidence="2">The sequence shown here is derived from an EMBL/GenBank/DDBJ whole genome shotgun (WGS) entry which is preliminary data.</text>
</comment>
<sequence>MAAAEPAVSDAPAPLDPARTASPTVLRLVIGTQLRRLREARGITREAAGATIRASEAKISRLELGRVSFKERDIMDLLALYGVTDPAEGEAFVQLVRQANTPGWWHHYSDVLPGWFEMYVRLEQAAATIHSYQVQFVPGLFQTEGYARAVIAADADADGGEETDRRVALRMTRQKLLSEPEAPHFRAVLDEAALRRIYGSTRVMRDQLEHLVTVADLPNITLQVLPFDRGGPAAAAGPFAMLQFAEDDLPDIVYMEQLTSAVYLDKRADVELYRLAMDRIADAALTPTESRAFLADQAAQL</sequence>
<evidence type="ECO:0000313" key="2">
    <source>
        <dbReference type="EMBL" id="MDT0352961.1"/>
    </source>
</evidence>
<dbReference type="SUPFAM" id="SSF47413">
    <property type="entry name" value="lambda repressor-like DNA-binding domains"/>
    <property type="match status" value="1"/>
</dbReference>
<keyword evidence="3" id="KW-1185">Reference proteome</keyword>